<evidence type="ECO:0000313" key="1">
    <source>
        <dbReference type="EMBL" id="MBK1818274.1"/>
    </source>
</evidence>
<organism evidence="1 2">
    <name type="scientific">Luteolibacter yonseiensis</name>
    <dbReference type="NCBI Taxonomy" id="1144680"/>
    <lineage>
        <taxon>Bacteria</taxon>
        <taxon>Pseudomonadati</taxon>
        <taxon>Verrucomicrobiota</taxon>
        <taxon>Verrucomicrobiia</taxon>
        <taxon>Verrucomicrobiales</taxon>
        <taxon>Verrucomicrobiaceae</taxon>
        <taxon>Luteolibacter</taxon>
    </lineage>
</organism>
<gene>
    <name evidence="1" type="ORF">JIN84_21815</name>
</gene>
<dbReference type="RefSeq" id="WP_200353223.1">
    <property type="nucleotide sequence ID" value="NZ_BAABHZ010000002.1"/>
</dbReference>
<protein>
    <recommendedName>
        <fullName evidence="3">DUF3150 domain-containing protein</fullName>
    </recommendedName>
</protein>
<dbReference type="AlphaFoldDB" id="A0A934VE56"/>
<dbReference type="InterPro" id="IPR021496">
    <property type="entry name" value="DUF3150"/>
</dbReference>
<reference evidence="1" key="1">
    <citation type="submission" date="2021-01" db="EMBL/GenBank/DDBJ databases">
        <title>Modified the classification status of verrucomicrobia.</title>
        <authorList>
            <person name="Feng X."/>
        </authorList>
    </citation>
    <scope>NUCLEOTIDE SEQUENCE</scope>
    <source>
        <strain evidence="1">JCM 18052</strain>
    </source>
</reference>
<sequence length="337" mass="37496">MNPNNQPLLDAVCRRGVLVATSVRYWRGCKKLAAEDLGLDPAQVSDRLIQLGHKRLIPREALSKFALIESRAHALVEAASFPFLGGIARFVPNPRLADVVEKLAHLREEFQSETLDFVAGYGPMRENALLEWRKAAEQLGPGAERLITTIEQSFPPAGSITRRFAFDTRLFQVAAPDSIRLEVVEGVEQLEIAEERRRIADDASRRLQSDLDSFIRESVATLREETARLAADVLATINGSENGVHQRTLNRLASFIDSFRSLNFAGDQQLEATLERFRRELLTRSAEDYRNSGTAMADLKTGLSDLQDAALRLARGDAHDIVSRFGQQGTRRFAATG</sequence>
<name>A0A934VE56_9BACT</name>
<keyword evidence="2" id="KW-1185">Reference proteome</keyword>
<comment type="caution">
    <text evidence="1">The sequence shown here is derived from an EMBL/GenBank/DDBJ whole genome shotgun (WGS) entry which is preliminary data.</text>
</comment>
<accession>A0A934VE56</accession>
<dbReference type="EMBL" id="JAENIK010000013">
    <property type="protein sequence ID" value="MBK1818274.1"/>
    <property type="molecule type" value="Genomic_DNA"/>
</dbReference>
<dbReference type="Proteomes" id="UP000600139">
    <property type="component" value="Unassembled WGS sequence"/>
</dbReference>
<dbReference type="Pfam" id="PF11348">
    <property type="entry name" value="DUF3150"/>
    <property type="match status" value="1"/>
</dbReference>
<evidence type="ECO:0000313" key="2">
    <source>
        <dbReference type="Proteomes" id="UP000600139"/>
    </source>
</evidence>
<evidence type="ECO:0008006" key="3">
    <source>
        <dbReference type="Google" id="ProtNLM"/>
    </source>
</evidence>
<proteinExistence type="predicted"/>